<dbReference type="Proteomes" id="UP001148482">
    <property type="component" value="Unassembled WGS sequence"/>
</dbReference>
<dbReference type="EMBL" id="JAPJDA010000002">
    <property type="protein sequence ID" value="MCX2836807.1"/>
    <property type="molecule type" value="Genomic_DNA"/>
</dbReference>
<name>A0A9X3CU07_9FLAO</name>
<comment type="caution">
    <text evidence="1">The sequence shown here is derived from an EMBL/GenBank/DDBJ whole genome shotgun (WGS) entry which is preliminary data.</text>
</comment>
<dbReference type="RefSeq" id="WP_266067986.1">
    <property type="nucleotide sequence ID" value="NZ_JAPJDA010000002.1"/>
</dbReference>
<gene>
    <name evidence="1" type="ORF">OQ279_01475</name>
</gene>
<dbReference type="AlphaFoldDB" id="A0A9X3CU07"/>
<organism evidence="1 2">
    <name type="scientific">Salinimicrobium profundisediminis</name>
    <dbReference type="NCBI Taxonomy" id="2994553"/>
    <lineage>
        <taxon>Bacteria</taxon>
        <taxon>Pseudomonadati</taxon>
        <taxon>Bacteroidota</taxon>
        <taxon>Flavobacteriia</taxon>
        <taxon>Flavobacteriales</taxon>
        <taxon>Flavobacteriaceae</taxon>
        <taxon>Salinimicrobium</taxon>
    </lineage>
</organism>
<protein>
    <recommendedName>
        <fullName evidence="3">Nucleoside 2-deoxyribosyltransferase</fullName>
    </recommendedName>
</protein>
<sequence>MQQTEKNCFIITPIGNNDSQTRRNTDGLINTVLRPLLEKDFNFQTIVAAHEINASGSINNQIMKKIIYDDLVIANLTGVNPNVMYEVAVRHATRKPIIHICEEGTKLPFDIIDQRTIFYKNDMLGVKELKTALTSMIKEALKEKQSSDNPIYNATQSKIFIDSIADKPEKNFEKYLLERFESLETRIMSLKSAQRDFSTIHSEPFVIRLTSKEKLDEGLFYTELKSNLQNEKSKLSYFNINNIEKIKSEYQTVINIVLENEVFVPTREEIINSLKNIRFNNLESFQVEGNDVPF</sequence>
<proteinExistence type="predicted"/>
<reference evidence="1" key="1">
    <citation type="submission" date="2022-11" db="EMBL/GenBank/DDBJ databases">
        <title>Salinimicrobium profundisediminis sp. nov., isolated from deep-sea sediment of the Mariana Trench.</title>
        <authorList>
            <person name="Fu H."/>
        </authorList>
    </citation>
    <scope>NUCLEOTIDE SEQUENCE</scope>
    <source>
        <strain evidence="1">MT39</strain>
    </source>
</reference>
<evidence type="ECO:0000313" key="2">
    <source>
        <dbReference type="Proteomes" id="UP001148482"/>
    </source>
</evidence>
<evidence type="ECO:0008006" key="3">
    <source>
        <dbReference type="Google" id="ProtNLM"/>
    </source>
</evidence>
<accession>A0A9X3CU07</accession>
<evidence type="ECO:0000313" key="1">
    <source>
        <dbReference type="EMBL" id="MCX2836807.1"/>
    </source>
</evidence>
<keyword evidence="2" id="KW-1185">Reference proteome</keyword>